<evidence type="ECO:0000313" key="2">
    <source>
        <dbReference type="RefSeq" id="XP_032046939.1"/>
    </source>
</evidence>
<dbReference type="RefSeq" id="XP_032046939.1">
    <property type="nucleotide sequence ID" value="XM_032191048.1"/>
</dbReference>
<dbReference type="Pfam" id="PF15825">
    <property type="entry name" value="FAM25"/>
    <property type="match status" value="1"/>
</dbReference>
<protein>
    <submittedName>
        <fullName evidence="2">Adipogenesis regulatory factor</fullName>
    </submittedName>
</protein>
<dbReference type="KEGG" id="aful:116491222"/>
<proteinExistence type="predicted"/>
<dbReference type="AlphaFoldDB" id="A0A6J3D900"/>
<dbReference type="GeneID" id="116491222"/>
<gene>
    <name evidence="2" type="primary">ADIRF</name>
</gene>
<organism evidence="1 2">
    <name type="scientific">Aythya fuligula</name>
    <name type="common">Tufted duck</name>
    <name type="synonym">Anas fuligula</name>
    <dbReference type="NCBI Taxonomy" id="219594"/>
    <lineage>
        <taxon>Eukaryota</taxon>
        <taxon>Metazoa</taxon>
        <taxon>Chordata</taxon>
        <taxon>Craniata</taxon>
        <taxon>Vertebrata</taxon>
        <taxon>Euteleostomi</taxon>
        <taxon>Archelosauria</taxon>
        <taxon>Archosauria</taxon>
        <taxon>Dinosauria</taxon>
        <taxon>Saurischia</taxon>
        <taxon>Theropoda</taxon>
        <taxon>Coelurosauria</taxon>
        <taxon>Aves</taxon>
        <taxon>Neognathae</taxon>
        <taxon>Galloanserae</taxon>
        <taxon>Anseriformes</taxon>
        <taxon>Anatidae</taxon>
        <taxon>Aythyinae</taxon>
        <taxon>Aythya</taxon>
    </lineage>
</organism>
<name>A0A6J3D900_AYTFU</name>
<keyword evidence="1" id="KW-1185">Reference proteome</keyword>
<sequence>MFGIGKKLAEEATQQAESAAQVAVNTVGQTVQQAVDQAKDAGQKALDEVYKVAETGEKAVKNVANQATSWGKSFGQ</sequence>
<dbReference type="Proteomes" id="UP000504639">
    <property type="component" value="Chromosome 7"/>
</dbReference>
<accession>A0A6J3D900</accession>
<evidence type="ECO:0000313" key="1">
    <source>
        <dbReference type="Proteomes" id="UP000504639"/>
    </source>
</evidence>
<dbReference type="InParanoid" id="A0A6J3D900"/>
<reference evidence="2" key="1">
    <citation type="submission" date="2025-08" db="UniProtKB">
        <authorList>
            <consortium name="RefSeq"/>
        </authorList>
    </citation>
    <scope>IDENTIFICATION</scope>
    <source>
        <tissue evidence="2">Lung</tissue>
    </source>
</reference>
<dbReference type="InterPro" id="IPR023243">
    <property type="entry name" value="FAM25"/>
</dbReference>
<dbReference type="CTD" id="10974"/>